<proteinExistence type="predicted"/>
<organism evidence="1">
    <name type="scientific">marine sediment metagenome</name>
    <dbReference type="NCBI Taxonomy" id="412755"/>
    <lineage>
        <taxon>unclassified sequences</taxon>
        <taxon>metagenomes</taxon>
        <taxon>ecological metagenomes</taxon>
    </lineage>
</organism>
<accession>X1EHA1</accession>
<dbReference type="SUPFAM" id="SSF53756">
    <property type="entry name" value="UDP-Glycosyltransferase/glycogen phosphorylase"/>
    <property type="match status" value="1"/>
</dbReference>
<evidence type="ECO:0000313" key="1">
    <source>
        <dbReference type="EMBL" id="GAH16484.1"/>
    </source>
</evidence>
<name>X1EHA1_9ZZZZ</name>
<gene>
    <name evidence="1" type="ORF">S01H4_56835</name>
</gene>
<dbReference type="Gene3D" id="3.40.50.2000">
    <property type="entry name" value="Glycogen Phosphorylase B"/>
    <property type="match status" value="1"/>
</dbReference>
<sequence length="91" mass="10617">SRDGWPNTAVEALACGLTVVGSGFNCQPFINNVTIVKSLRQHFMDKDNLVAPKKYYSMEGFSWERVADKLLELFAQRHKEQKKNYHEEWIR</sequence>
<dbReference type="AlphaFoldDB" id="X1EHA1"/>
<feature type="non-terminal residue" evidence="1">
    <location>
        <position position="1"/>
    </location>
</feature>
<protein>
    <recommendedName>
        <fullName evidence="2">Glycosyl transferase family 1 domain-containing protein</fullName>
    </recommendedName>
</protein>
<evidence type="ECO:0008006" key="2">
    <source>
        <dbReference type="Google" id="ProtNLM"/>
    </source>
</evidence>
<dbReference type="EMBL" id="BART01032984">
    <property type="protein sequence ID" value="GAH16484.1"/>
    <property type="molecule type" value="Genomic_DNA"/>
</dbReference>
<reference evidence="1" key="1">
    <citation type="journal article" date="2014" name="Front. Microbiol.">
        <title>High frequency of phylogenetically diverse reductive dehalogenase-homologous genes in deep subseafloor sedimentary metagenomes.</title>
        <authorList>
            <person name="Kawai M."/>
            <person name="Futagami T."/>
            <person name="Toyoda A."/>
            <person name="Takaki Y."/>
            <person name="Nishi S."/>
            <person name="Hori S."/>
            <person name="Arai W."/>
            <person name="Tsubouchi T."/>
            <person name="Morono Y."/>
            <person name="Uchiyama I."/>
            <person name="Ito T."/>
            <person name="Fujiyama A."/>
            <person name="Inagaki F."/>
            <person name="Takami H."/>
        </authorList>
    </citation>
    <scope>NUCLEOTIDE SEQUENCE</scope>
    <source>
        <strain evidence="1">Expedition CK06-06</strain>
    </source>
</reference>
<comment type="caution">
    <text evidence="1">The sequence shown here is derived from an EMBL/GenBank/DDBJ whole genome shotgun (WGS) entry which is preliminary data.</text>
</comment>